<keyword evidence="2" id="KW-0456">Lyase</keyword>
<dbReference type="InterPro" id="IPR008949">
    <property type="entry name" value="Isoprenoid_synthase_dom_sf"/>
</dbReference>
<dbReference type="InParanoid" id="A0A409XXS3"/>
<evidence type="ECO:0008006" key="5">
    <source>
        <dbReference type="Google" id="ProtNLM"/>
    </source>
</evidence>
<accession>A0A409XXS3</accession>
<proteinExistence type="inferred from homology"/>
<dbReference type="Gene3D" id="1.10.600.10">
    <property type="entry name" value="Farnesyl Diphosphate Synthase"/>
    <property type="match status" value="1"/>
</dbReference>
<protein>
    <recommendedName>
        <fullName evidence="5">Terpene synthase</fullName>
    </recommendedName>
</protein>
<evidence type="ECO:0000256" key="2">
    <source>
        <dbReference type="ARBA" id="ARBA00023239"/>
    </source>
</evidence>
<dbReference type="SFLD" id="SFLDS00005">
    <property type="entry name" value="Isoprenoid_Synthase_Type_I"/>
    <property type="match status" value="1"/>
</dbReference>
<evidence type="ECO:0000256" key="1">
    <source>
        <dbReference type="ARBA" id="ARBA00007946"/>
    </source>
</evidence>
<gene>
    <name evidence="3" type="ORF">CVT26_008598</name>
</gene>
<dbReference type="SUPFAM" id="SSF48576">
    <property type="entry name" value="Terpenoid synthases"/>
    <property type="match status" value="1"/>
</dbReference>
<dbReference type="EMBL" id="NHYE01001422">
    <property type="protein sequence ID" value="PPQ95570.1"/>
    <property type="molecule type" value="Genomic_DNA"/>
</dbReference>
<keyword evidence="4" id="KW-1185">Reference proteome</keyword>
<comment type="similarity">
    <text evidence="1">Belongs to the trichodiene synthase family.</text>
</comment>
<dbReference type="SFLD" id="SFLDG01021">
    <property type="entry name" value="Trichodiene_Synthase_Like"/>
    <property type="match status" value="1"/>
</dbReference>
<dbReference type="InterPro" id="IPR024652">
    <property type="entry name" value="Trichodiene_synth"/>
</dbReference>
<name>A0A409XXS3_9AGAR</name>
<dbReference type="GO" id="GO:0016838">
    <property type="term" value="F:carbon-oxygen lyase activity, acting on phosphates"/>
    <property type="evidence" value="ECO:0007669"/>
    <property type="project" value="InterPro"/>
</dbReference>
<dbReference type="STRING" id="231916.A0A409XXS3"/>
<reference evidence="3 4" key="1">
    <citation type="journal article" date="2018" name="Evol. Lett.">
        <title>Horizontal gene cluster transfer increased hallucinogenic mushroom diversity.</title>
        <authorList>
            <person name="Reynolds H.T."/>
            <person name="Vijayakumar V."/>
            <person name="Gluck-Thaler E."/>
            <person name="Korotkin H.B."/>
            <person name="Matheny P.B."/>
            <person name="Slot J.C."/>
        </authorList>
    </citation>
    <scope>NUCLEOTIDE SEQUENCE [LARGE SCALE GENOMIC DNA]</scope>
    <source>
        <strain evidence="3 4">SRW20</strain>
    </source>
</reference>
<dbReference type="OrthoDB" id="2998174at2759"/>
<dbReference type="Proteomes" id="UP000284706">
    <property type="component" value="Unassembled WGS sequence"/>
</dbReference>
<dbReference type="AlphaFoldDB" id="A0A409XXS3"/>
<organism evidence="3 4">
    <name type="scientific">Gymnopilus dilepis</name>
    <dbReference type="NCBI Taxonomy" id="231916"/>
    <lineage>
        <taxon>Eukaryota</taxon>
        <taxon>Fungi</taxon>
        <taxon>Dikarya</taxon>
        <taxon>Basidiomycota</taxon>
        <taxon>Agaricomycotina</taxon>
        <taxon>Agaricomycetes</taxon>
        <taxon>Agaricomycetidae</taxon>
        <taxon>Agaricales</taxon>
        <taxon>Agaricineae</taxon>
        <taxon>Hymenogastraceae</taxon>
        <taxon>Gymnopilus</taxon>
    </lineage>
</organism>
<evidence type="ECO:0000313" key="3">
    <source>
        <dbReference type="EMBL" id="PPQ95570.1"/>
    </source>
</evidence>
<sequence length="332" mass="37332">MVGVLSRVRTLISDRHLSRSQPQPPRTSTGGFIPSLYKEIVTDFVEALGYSPPSWRGATWDISMTPTYKSLLAEFSAYDSGDGWVEATCLSSAAYGELPYPNQSEEIRLQIARFTWFLLYIDDLGHKAPSVLKAFQRSLFENKNVEDSPLQGFRDNLASIYSSWDTIPADCITTSGMEFLTGRLMEIEPAIQEMKITTVAQSWPEYLREKNGAAAAYAFMIFPTATGVDLSTYVQAMEDMKLVIKYSNDLLSFYKESLAGETDNYIHNRSCATCKSVPETLRDVANEVVAAQLRVDKILQNTNASEGWKNYTNGNMDFYFSTPRYRLGELGF</sequence>
<dbReference type="Pfam" id="PF06330">
    <property type="entry name" value="TRI5"/>
    <property type="match status" value="1"/>
</dbReference>
<evidence type="ECO:0000313" key="4">
    <source>
        <dbReference type="Proteomes" id="UP000284706"/>
    </source>
</evidence>
<comment type="caution">
    <text evidence="3">The sequence shown here is derived from an EMBL/GenBank/DDBJ whole genome shotgun (WGS) entry which is preliminary data.</text>
</comment>